<keyword evidence="2 3" id="KW-0808">Transferase</keyword>
<keyword evidence="4" id="KW-1133">Transmembrane helix</keyword>
<sequence>MIRSCFCFFNVITIISLVLWYHLLGDSFHLSVDQLKNYVYHYTVKPNGNSSASELLQEIADLKLEISEMKFRLNLQEQGDNQKQINLRSPTVEYERLRQDLEADMADLIYQFRGFAQAAEANMKSPQFEKVQNLHRLITSHVWKLGKMDGYKEFRQWERKELGRIVQKRIELLQNPTDCGKARKLLCSVETECGFGCTVHQVVYCLITAYATSRTLILKLKDDHGEFSWNQLFLPLSETCVDPSGSSFGTWDGSGDYSAQQVLSVDATAFQTLIQQEAFHPPVIPSDIATRLERVSSEPAIWWTGQFANYVLRLKPEGKRMITAVKIQTRFPKKSNTSVTVGVHVGRMKKFGMEANPYPLEEYKVHMENYLTVRDKVEGNPLKRNVFLAKNNLKRLQDQDGRKLNRKSIRSSRNESNQRDYQLYNLLSNEMAGTATDMFLLAECDYVMCSDSSNFCRLVAELMETKDNAEPLRRVMQLDFVYNNKNLEKPPMNYLTPGTVNIARFNHVPAPTSKLEIELEVGDLISNAVNQWNGMSYGINQRTMKSGLYPTYKTKIGTFQHNFPKNKWWDFTEHF</sequence>
<reference evidence="6 7" key="1">
    <citation type="submission" date="2024-08" db="EMBL/GenBank/DDBJ databases">
        <authorList>
            <person name="Cucini C."/>
            <person name="Frati F."/>
        </authorList>
    </citation>
    <scope>NUCLEOTIDE SEQUENCE [LARGE SCALE GENOMIC DNA]</scope>
</reference>
<protein>
    <recommendedName>
        <fullName evidence="5">GT23 domain-containing protein</fullName>
    </recommendedName>
</protein>
<gene>
    <name evidence="6" type="ORF">ODALV1_LOCUS6757</name>
</gene>
<feature type="domain" description="GT23" evidence="5">
    <location>
        <begin position="181"/>
        <end position="478"/>
    </location>
</feature>
<evidence type="ECO:0000313" key="6">
    <source>
        <dbReference type="EMBL" id="CAL8087485.1"/>
    </source>
</evidence>
<evidence type="ECO:0000256" key="3">
    <source>
        <dbReference type="PROSITE-ProRule" id="PRU00992"/>
    </source>
</evidence>
<comment type="caution">
    <text evidence="3">Lacks conserved residue(s) required for the propagation of feature annotation.</text>
</comment>
<evidence type="ECO:0000256" key="2">
    <source>
        <dbReference type="ARBA" id="ARBA00022679"/>
    </source>
</evidence>
<evidence type="ECO:0000313" key="7">
    <source>
        <dbReference type="Proteomes" id="UP001642540"/>
    </source>
</evidence>
<keyword evidence="1 3" id="KW-0328">Glycosyltransferase</keyword>
<evidence type="ECO:0000256" key="1">
    <source>
        <dbReference type="ARBA" id="ARBA00022676"/>
    </source>
</evidence>
<feature type="transmembrane region" description="Helical" evidence="4">
    <location>
        <begin position="7"/>
        <end position="24"/>
    </location>
</feature>
<dbReference type="PROSITE" id="PS51659">
    <property type="entry name" value="GT23"/>
    <property type="match status" value="1"/>
</dbReference>
<dbReference type="Gene3D" id="3.40.50.11350">
    <property type="match status" value="1"/>
</dbReference>
<dbReference type="InterPro" id="IPR045573">
    <property type="entry name" value="Fut8_N_cat"/>
</dbReference>
<comment type="caution">
    <text evidence="6">The sequence shown here is derived from an EMBL/GenBank/DDBJ whole genome shotgun (WGS) entry which is preliminary data.</text>
</comment>
<comment type="similarity">
    <text evidence="3">Belongs to the glycosyltransferase 23 family.</text>
</comment>
<dbReference type="Gene3D" id="2.30.30.40">
    <property type="entry name" value="SH3 Domains"/>
    <property type="match status" value="1"/>
</dbReference>
<organism evidence="6 7">
    <name type="scientific">Orchesella dallaii</name>
    <dbReference type="NCBI Taxonomy" id="48710"/>
    <lineage>
        <taxon>Eukaryota</taxon>
        <taxon>Metazoa</taxon>
        <taxon>Ecdysozoa</taxon>
        <taxon>Arthropoda</taxon>
        <taxon>Hexapoda</taxon>
        <taxon>Collembola</taxon>
        <taxon>Entomobryomorpha</taxon>
        <taxon>Entomobryoidea</taxon>
        <taxon>Orchesellidae</taxon>
        <taxon>Orchesellinae</taxon>
        <taxon>Orchesella</taxon>
    </lineage>
</organism>
<name>A0ABP1Q307_9HEXA</name>
<accession>A0ABP1Q307</accession>
<dbReference type="InterPro" id="IPR027350">
    <property type="entry name" value="GT23_dom"/>
</dbReference>
<dbReference type="Pfam" id="PF19745">
    <property type="entry name" value="FUT8_N_cat"/>
    <property type="match status" value="1"/>
</dbReference>
<dbReference type="PANTHER" id="PTHR13132:SF29">
    <property type="entry name" value="ALPHA-(1,6)-FUCOSYLTRANSFERASE"/>
    <property type="match status" value="1"/>
</dbReference>
<dbReference type="Proteomes" id="UP001642540">
    <property type="component" value="Unassembled WGS sequence"/>
</dbReference>
<keyword evidence="4" id="KW-0472">Membrane</keyword>
<proteinExistence type="inferred from homology"/>
<evidence type="ECO:0000259" key="5">
    <source>
        <dbReference type="PROSITE" id="PS51659"/>
    </source>
</evidence>
<evidence type="ECO:0000256" key="4">
    <source>
        <dbReference type="SAM" id="Phobius"/>
    </source>
</evidence>
<dbReference type="EMBL" id="CAXLJM020000021">
    <property type="protein sequence ID" value="CAL8087485.1"/>
    <property type="molecule type" value="Genomic_DNA"/>
</dbReference>
<keyword evidence="7" id="KW-1185">Reference proteome</keyword>
<dbReference type="PANTHER" id="PTHR13132">
    <property type="entry name" value="ALPHA- 1,6 -FUCOSYLTRANSFERASE"/>
    <property type="match status" value="1"/>
</dbReference>
<keyword evidence="4" id="KW-0812">Transmembrane</keyword>